<keyword evidence="4" id="KW-1185">Reference proteome</keyword>
<evidence type="ECO:0000313" key="2">
    <source>
        <dbReference type="EMBL" id="CAK9092142.1"/>
    </source>
</evidence>
<proteinExistence type="predicted"/>
<feature type="compositionally biased region" description="Basic and acidic residues" evidence="1">
    <location>
        <begin position="58"/>
        <end position="70"/>
    </location>
</feature>
<dbReference type="EMBL" id="CAXAMN010025039">
    <property type="protein sequence ID" value="CAK9092142.1"/>
    <property type="molecule type" value="Genomic_DNA"/>
</dbReference>
<feature type="region of interest" description="Disordered" evidence="1">
    <location>
        <begin position="25"/>
        <end position="76"/>
    </location>
</feature>
<comment type="caution">
    <text evidence="2">The sequence shown here is derived from an EMBL/GenBank/DDBJ whole genome shotgun (WGS) entry which is preliminary data.</text>
</comment>
<evidence type="ECO:0000313" key="3">
    <source>
        <dbReference type="EMBL" id="CAK9092211.1"/>
    </source>
</evidence>
<accession>A0ABP0QV24</accession>
<protein>
    <submittedName>
        <fullName evidence="2">Uncharacterized protein</fullName>
    </submittedName>
</protein>
<name>A0ABP0QV24_9DINO</name>
<dbReference type="EMBL" id="CAXAMN010025043">
    <property type="protein sequence ID" value="CAK9092211.1"/>
    <property type="molecule type" value="Genomic_DNA"/>
</dbReference>
<sequence length="138" mass="15274">MKTGVALPCWGLQCNWPMAEVPTLRGGVGSRQPSSKRSLCASPLSPQTEAEASSDEASTDRAEPSEDKLSHAGQDVNEKAAQLACRDWSHRRECHWFLLLSMLEKSDSRFYTDRFGIYLSHEASAFVGSWPGITWPTS</sequence>
<reference evidence="2 4" key="1">
    <citation type="submission" date="2024-02" db="EMBL/GenBank/DDBJ databases">
        <authorList>
            <person name="Chen Y."/>
            <person name="Shah S."/>
            <person name="Dougan E. K."/>
            <person name="Thang M."/>
            <person name="Chan C."/>
        </authorList>
    </citation>
    <scope>NUCLEOTIDE SEQUENCE [LARGE SCALE GENOMIC DNA]</scope>
</reference>
<evidence type="ECO:0000256" key="1">
    <source>
        <dbReference type="SAM" id="MobiDB-lite"/>
    </source>
</evidence>
<organism evidence="2 4">
    <name type="scientific">Durusdinium trenchii</name>
    <dbReference type="NCBI Taxonomy" id="1381693"/>
    <lineage>
        <taxon>Eukaryota</taxon>
        <taxon>Sar</taxon>
        <taxon>Alveolata</taxon>
        <taxon>Dinophyceae</taxon>
        <taxon>Suessiales</taxon>
        <taxon>Symbiodiniaceae</taxon>
        <taxon>Durusdinium</taxon>
    </lineage>
</organism>
<dbReference type="Proteomes" id="UP001642484">
    <property type="component" value="Unassembled WGS sequence"/>
</dbReference>
<evidence type="ECO:0000313" key="4">
    <source>
        <dbReference type="Proteomes" id="UP001642484"/>
    </source>
</evidence>
<gene>
    <name evidence="2" type="ORF">CCMP2556_LOCUS44134</name>
    <name evidence="3" type="ORF">CCMP2556_LOCUS44162</name>
</gene>